<evidence type="ECO:0000259" key="3">
    <source>
        <dbReference type="Pfam" id="PF21001"/>
    </source>
</evidence>
<dbReference type="InterPro" id="IPR048376">
    <property type="entry name" value="YqiJ_N"/>
</dbReference>
<dbReference type="AlphaFoldDB" id="A0A222E0W7"/>
<keyword evidence="5" id="KW-1185">Reference proteome</keyword>
<evidence type="ECO:0000313" key="5">
    <source>
        <dbReference type="Proteomes" id="UP000203589"/>
    </source>
</evidence>
<dbReference type="Pfam" id="PF21001">
    <property type="entry name" value="YqiJ_N"/>
    <property type="match status" value="1"/>
</dbReference>
<protein>
    <submittedName>
        <fullName evidence="4">Inner membrane protein YqiJ</fullName>
    </submittedName>
</protein>
<dbReference type="OrthoDB" id="5421421at2"/>
<evidence type="ECO:0000259" key="2">
    <source>
        <dbReference type="Pfam" id="PF07290"/>
    </source>
</evidence>
<gene>
    <name evidence="4" type="primary">yqiJ</name>
    <name evidence="4" type="ORF">ANTHELSMS3_01144</name>
</gene>
<feature type="transmembrane region" description="Helical" evidence="1">
    <location>
        <begin position="12"/>
        <end position="33"/>
    </location>
</feature>
<name>A0A222E0W7_9RHOB</name>
<dbReference type="KEGG" id="aht:ANTHELSMS3_01144"/>
<keyword evidence="1" id="KW-0812">Transmembrane</keyword>
<proteinExistence type="predicted"/>
<dbReference type="Pfam" id="PF07290">
    <property type="entry name" value="YqiJ_OB"/>
    <property type="match status" value="1"/>
</dbReference>
<dbReference type="RefSeq" id="WP_094034041.1">
    <property type="nucleotide sequence ID" value="NZ_CP022540.1"/>
</dbReference>
<feature type="domain" description="Inner membrane protein YqiJ OB-fold" evidence="2">
    <location>
        <begin position="195"/>
        <end position="247"/>
    </location>
</feature>
<feature type="transmembrane region" description="Helical" evidence="1">
    <location>
        <begin position="122"/>
        <end position="147"/>
    </location>
</feature>
<dbReference type="InterPro" id="IPR010840">
    <property type="entry name" value="YqiJ_OB"/>
</dbReference>
<sequence length="258" mass="27124">MFELLLSDGMFPFTLALALLFGLLTLEVAFGILGGTLLGAGADGLDVDGPDLDVDMPDLGDLDIDLGLDGTDIDIGDLELASPDLDGPDVDGPDMDGDMPDGAPDGLASAAAWLGFGKMPALIWLAAILLAFGLSGLVIQVVASNIFGGPLPAWLTAVPAAAAAIWFARQFGALFARLLPKMETEALSERHLGRRAGVVTQGTAARGRPAEVRVTDRFGNSHYLRAEPLRDDVTIPQGTEVMVLRHRYESGYLLVALT</sequence>
<accession>A0A222E0W7</accession>
<feature type="domain" description="Inner membrane protein YqiJ N-terminal" evidence="3">
    <location>
        <begin position="11"/>
        <end position="166"/>
    </location>
</feature>
<feature type="transmembrane region" description="Helical" evidence="1">
    <location>
        <begin position="153"/>
        <end position="172"/>
    </location>
</feature>
<keyword evidence="1" id="KW-0472">Membrane</keyword>
<keyword evidence="1" id="KW-1133">Transmembrane helix</keyword>
<evidence type="ECO:0000313" key="4">
    <source>
        <dbReference type="EMBL" id="ASP19859.1"/>
    </source>
</evidence>
<dbReference type="Proteomes" id="UP000203589">
    <property type="component" value="Chromosome"/>
</dbReference>
<organism evidence="4 5">
    <name type="scientific">Antarctobacter heliothermus</name>
    <dbReference type="NCBI Taxonomy" id="74033"/>
    <lineage>
        <taxon>Bacteria</taxon>
        <taxon>Pseudomonadati</taxon>
        <taxon>Pseudomonadota</taxon>
        <taxon>Alphaproteobacteria</taxon>
        <taxon>Rhodobacterales</taxon>
        <taxon>Roseobacteraceae</taxon>
        <taxon>Antarctobacter</taxon>
    </lineage>
</organism>
<evidence type="ECO:0000256" key="1">
    <source>
        <dbReference type="SAM" id="Phobius"/>
    </source>
</evidence>
<dbReference type="EMBL" id="CP022540">
    <property type="protein sequence ID" value="ASP19859.1"/>
    <property type="molecule type" value="Genomic_DNA"/>
</dbReference>
<reference evidence="4 5" key="1">
    <citation type="submission" date="2017-07" db="EMBL/GenBank/DDBJ databases">
        <title>Genome Sequence of Antarctobacter heliothermus Strain SMS3 Isolated from a culture of the Diatom Skeletonema marinoi.</title>
        <authorList>
            <person name="Topel M."/>
            <person name="Pinder M.I.M."/>
            <person name="Johansson O.N."/>
            <person name="Kourtchenko O."/>
            <person name="Godhe A."/>
            <person name="Clarke A.K."/>
        </authorList>
    </citation>
    <scope>NUCLEOTIDE SEQUENCE [LARGE SCALE GENOMIC DNA]</scope>
    <source>
        <strain evidence="4 5">SMS3</strain>
    </source>
</reference>